<dbReference type="EMBL" id="LR721779">
    <property type="protein sequence ID" value="VVV90906.1"/>
    <property type="molecule type" value="Genomic_DNA"/>
</dbReference>
<proteinExistence type="predicted"/>
<sequence length="128" mass="14489">MIRHTSIPSKLQVMVTRKKETPIYFFKLLARKDKGKTRFGEAPPASSNPIEGEESDPEPLEALYNWQEPTTQIKIEKLSSNRGNQIAYACTKMTQYTSQMKISPIGALCIIMPSTLQSQHMALQLPTY</sequence>
<dbReference type="Gramene" id="NC14G0283000.1">
    <property type="protein sequence ID" value="NC14G0283000.1:cds"/>
    <property type="gene ID" value="NC14G0283000"/>
</dbReference>
<evidence type="ECO:0000313" key="2">
    <source>
        <dbReference type="EMBL" id="VVV90906.1"/>
    </source>
</evidence>
<accession>A0A5K0ZMF8</accession>
<protein>
    <submittedName>
        <fullName evidence="2">Uncharacterized protein</fullName>
    </submittedName>
</protein>
<gene>
    <name evidence="2" type="ORF">NYM_LOCUS11217</name>
</gene>
<name>A0A5K0ZMF8_9MAGN</name>
<evidence type="ECO:0000256" key="1">
    <source>
        <dbReference type="SAM" id="MobiDB-lite"/>
    </source>
</evidence>
<reference evidence="2" key="1">
    <citation type="submission" date="2019-09" db="EMBL/GenBank/DDBJ databases">
        <authorList>
            <person name="Zhang L."/>
        </authorList>
    </citation>
    <scope>NUCLEOTIDE SEQUENCE</scope>
</reference>
<dbReference type="AlphaFoldDB" id="A0A5K0ZMF8"/>
<feature type="region of interest" description="Disordered" evidence="1">
    <location>
        <begin position="37"/>
        <end position="59"/>
    </location>
</feature>
<organism evidence="2">
    <name type="scientific">Nymphaea colorata</name>
    <name type="common">pocket water lily</name>
    <dbReference type="NCBI Taxonomy" id="210225"/>
    <lineage>
        <taxon>Eukaryota</taxon>
        <taxon>Viridiplantae</taxon>
        <taxon>Streptophyta</taxon>
        <taxon>Embryophyta</taxon>
        <taxon>Tracheophyta</taxon>
        <taxon>Spermatophyta</taxon>
        <taxon>Magnoliopsida</taxon>
        <taxon>Nymphaeales</taxon>
        <taxon>Nymphaeaceae</taxon>
        <taxon>Nymphaea</taxon>
    </lineage>
</organism>